<dbReference type="PANTHER" id="PTHR43432:SF3">
    <property type="entry name" value="SLR0285 PROTEIN"/>
    <property type="match status" value="1"/>
</dbReference>
<dbReference type="GO" id="GO:0051536">
    <property type="term" value="F:iron-sulfur cluster binding"/>
    <property type="evidence" value="ECO:0007669"/>
    <property type="project" value="UniProtKB-KW"/>
</dbReference>
<dbReference type="GO" id="GO:0046872">
    <property type="term" value="F:metal ion binding"/>
    <property type="evidence" value="ECO:0007669"/>
    <property type="project" value="UniProtKB-KW"/>
</dbReference>
<keyword evidence="1" id="KW-0479">Metal-binding</keyword>
<dbReference type="Pfam" id="PF04055">
    <property type="entry name" value="Radical_SAM"/>
    <property type="match status" value="1"/>
</dbReference>
<accession>A0A7J3ZJJ1</accession>
<feature type="domain" description="Radical SAM core" evidence="4">
    <location>
        <begin position="23"/>
        <end position="190"/>
    </location>
</feature>
<dbReference type="SUPFAM" id="SSF102114">
    <property type="entry name" value="Radical SAM enzymes"/>
    <property type="match status" value="1"/>
</dbReference>
<comment type="caution">
    <text evidence="5">The sequence shown here is derived from an EMBL/GenBank/DDBJ whole genome shotgun (WGS) entry which is preliminary data.</text>
</comment>
<dbReference type="EMBL" id="DRZC01000031">
    <property type="protein sequence ID" value="HHQ80265.1"/>
    <property type="molecule type" value="Genomic_DNA"/>
</dbReference>
<evidence type="ECO:0000313" key="5">
    <source>
        <dbReference type="EMBL" id="HHQ80265.1"/>
    </source>
</evidence>
<dbReference type="PANTHER" id="PTHR43432">
    <property type="entry name" value="SLR0285 PROTEIN"/>
    <property type="match status" value="1"/>
</dbReference>
<protein>
    <submittedName>
        <fullName evidence="5">Radical SAM protein</fullName>
    </submittedName>
</protein>
<evidence type="ECO:0000256" key="1">
    <source>
        <dbReference type="ARBA" id="ARBA00022723"/>
    </source>
</evidence>
<dbReference type="InterPro" id="IPR040086">
    <property type="entry name" value="MJ0683-like"/>
</dbReference>
<sequence>MSELVVNASNIVSPLCYTILKLEPYTACPFGCVYCYSRWYSRGPPATTAPRGHVVELFEFTARCIRRRGLKPIPFRLSTLVDPFPPGEELSRISERILEVAERFEYPLIVNTKSSRIVEAESTRRSLERLLDRGLAVVQVSLSTLEDSKARLLEPLAPPPSRRLQALSELGSRGYPVVVRLSPFIPGLSPTSEEEAGEVVSTLRDVGARHVVVEALRVEREGAAWLVERLGLRDLEFEAYSIREVGGAPPVVRVSLGQRLVAYSSLYRHAARLGVGFSTCKEGLFRFHAGDDCCGAYLLRVDYSLRATLWDLYRAGMNPLAVGWEELDRVCRRFSRLCGELLKQYPRVISKPLRYHERKLLRVLKDPSVLQRVAPDAIPAST</sequence>
<dbReference type="CDD" id="cd01335">
    <property type="entry name" value="Radical_SAM"/>
    <property type="match status" value="1"/>
</dbReference>
<evidence type="ECO:0000259" key="4">
    <source>
        <dbReference type="Pfam" id="PF04055"/>
    </source>
</evidence>
<dbReference type="SFLD" id="SFLDG01084">
    <property type="entry name" value="Uncharacterised_Radical_SAM_Su"/>
    <property type="match status" value="1"/>
</dbReference>
<name>A0A7J3ZJJ1_9CREN</name>
<keyword evidence="2" id="KW-0408">Iron</keyword>
<dbReference type="SFLD" id="SFLDS00029">
    <property type="entry name" value="Radical_SAM"/>
    <property type="match status" value="1"/>
</dbReference>
<organism evidence="5">
    <name type="scientific">Fervidicoccus fontis</name>
    <dbReference type="NCBI Taxonomy" id="683846"/>
    <lineage>
        <taxon>Archaea</taxon>
        <taxon>Thermoproteota</taxon>
        <taxon>Thermoprotei</taxon>
        <taxon>Fervidicoccales</taxon>
        <taxon>Fervidicoccaceae</taxon>
        <taxon>Fervidicoccus</taxon>
    </lineage>
</organism>
<proteinExistence type="predicted"/>
<dbReference type="AlphaFoldDB" id="A0A7J3ZJJ1"/>
<dbReference type="GO" id="GO:0003824">
    <property type="term" value="F:catalytic activity"/>
    <property type="evidence" value="ECO:0007669"/>
    <property type="project" value="InterPro"/>
</dbReference>
<keyword evidence="3" id="KW-0411">Iron-sulfur</keyword>
<dbReference type="InterPro" id="IPR058240">
    <property type="entry name" value="rSAM_sf"/>
</dbReference>
<dbReference type="Gene3D" id="3.80.30.30">
    <property type="match status" value="1"/>
</dbReference>
<evidence type="ECO:0000256" key="2">
    <source>
        <dbReference type="ARBA" id="ARBA00023004"/>
    </source>
</evidence>
<reference evidence="5" key="1">
    <citation type="journal article" date="2020" name="mSystems">
        <title>Genome- and Community-Level Interaction Insights into Carbon Utilization and Element Cycling Functions of Hydrothermarchaeota in Hydrothermal Sediment.</title>
        <authorList>
            <person name="Zhou Z."/>
            <person name="Liu Y."/>
            <person name="Xu W."/>
            <person name="Pan J."/>
            <person name="Luo Z.H."/>
            <person name="Li M."/>
        </authorList>
    </citation>
    <scope>NUCLEOTIDE SEQUENCE [LARGE SCALE GENOMIC DNA]</scope>
    <source>
        <strain evidence="5">SpSt-1116</strain>
    </source>
</reference>
<gene>
    <name evidence="5" type="ORF">ENM78_02215</name>
</gene>
<dbReference type="InterPro" id="IPR007197">
    <property type="entry name" value="rSAM"/>
</dbReference>
<evidence type="ECO:0000256" key="3">
    <source>
        <dbReference type="ARBA" id="ARBA00023014"/>
    </source>
</evidence>